<keyword evidence="2 3" id="KW-0808">Transferase</keyword>
<protein>
    <submittedName>
        <fullName evidence="3">Glycosyl transferase GT2 family</fullName>
    </submittedName>
</protein>
<dbReference type="GO" id="GO:0009247">
    <property type="term" value="P:glycolipid biosynthetic process"/>
    <property type="evidence" value="ECO:0007669"/>
    <property type="project" value="TreeGrafter"/>
</dbReference>
<comment type="caution">
    <text evidence="3">The sequence shown here is derived from an EMBL/GenBank/DDBJ whole genome shotgun (WGS) entry which is preliminary data.</text>
</comment>
<dbReference type="InterPro" id="IPR039528">
    <property type="entry name" value="DPM1-like"/>
</dbReference>
<keyword evidence="1" id="KW-0328">Glycosyltransferase</keyword>
<proteinExistence type="predicted"/>
<dbReference type="EMBL" id="LBVU01000004">
    <property type="protein sequence ID" value="KKQ91801.1"/>
    <property type="molecule type" value="Genomic_DNA"/>
</dbReference>
<dbReference type="PANTHER" id="PTHR43398">
    <property type="entry name" value="DOLICHOL-PHOSPHATE MANNOSYLTRANSFERASE SUBUNIT 1"/>
    <property type="match status" value="1"/>
</dbReference>
<dbReference type="Proteomes" id="UP000034774">
    <property type="component" value="Unassembled WGS sequence"/>
</dbReference>
<organism evidence="3 4">
    <name type="scientific">Candidatus Woesebacteria bacterium GW2011_GWB1_39_10</name>
    <dbReference type="NCBI Taxonomy" id="1618572"/>
    <lineage>
        <taxon>Bacteria</taxon>
        <taxon>Candidatus Woeseibacteriota</taxon>
    </lineage>
</organism>
<dbReference type="AlphaFoldDB" id="A0A0G0PR13"/>
<dbReference type="GO" id="GO:0004582">
    <property type="term" value="F:dolichyl-phosphate beta-D-mannosyltransferase activity"/>
    <property type="evidence" value="ECO:0007669"/>
    <property type="project" value="InterPro"/>
</dbReference>
<evidence type="ECO:0000313" key="3">
    <source>
        <dbReference type="EMBL" id="KKQ91801.1"/>
    </source>
</evidence>
<name>A0A0G0PR13_9BACT</name>
<reference evidence="3 4" key="1">
    <citation type="journal article" date="2015" name="Nature">
        <title>rRNA introns, odd ribosomes, and small enigmatic genomes across a large radiation of phyla.</title>
        <authorList>
            <person name="Brown C.T."/>
            <person name="Hug L.A."/>
            <person name="Thomas B.C."/>
            <person name="Sharon I."/>
            <person name="Castelle C.J."/>
            <person name="Singh A."/>
            <person name="Wilkins M.J."/>
            <person name="Williams K.H."/>
            <person name="Banfield J.F."/>
        </authorList>
    </citation>
    <scope>NUCLEOTIDE SEQUENCE [LARGE SCALE GENOMIC DNA]</scope>
</reference>
<dbReference type="PANTHER" id="PTHR43398:SF1">
    <property type="entry name" value="DOLICHOL-PHOSPHATE MANNOSYLTRANSFERASE SUBUNIT 1"/>
    <property type="match status" value="1"/>
</dbReference>
<dbReference type="GO" id="GO:0016020">
    <property type="term" value="C:membrane"/>
    <property type="evidence" value="ECO:0007669"/>
    <property type="project" value="GOC"/>
</dbReference>
<evidence type="ECO:0000256" key="2">
    <source>
        <dbReference type="ARBA" id="ARBA00022679"/>
    </source>
</evidence>
<dbReference type="InterPro" id="IPR029044">
    <property type="entry name" value="Nucleotide-diphossugar_trans"/>
</dbReference>
<dbReference type="SUPFAM" id="SSF53448">
    <property type="entry name" value="Nucleotide-diphospho-sugar transferases"/>
    <property type="match status" value="1"/>
</dbReference>
<accession>A0A0G0PR13</accession>
<evidence type="ECO:0000313" key="4">
    <source>
        <dbReference type="Proteomes" id="UP000034774"/>
    </source>
</evidence>
<gene>
    <name evidence="3" type="ORF">UT17_C0004G0149</name>
</gene>
<dbReference type="Gene3D" id="3.90.550.10">
    <property type="entry name" value="Spore Coat Polysaccharide Biosynthesis Protein SpsA, Chain A"/>
    <property type="match status" value="1"/>
</dbReference>
<evidence type="ECO:0000256" key="1">
    <source>
        <dbReference type="ARBA" id="ARBA00022676"/>
    </source>
</evidence>
<dbReference type="STRING" id="1618572.UT17_C0004G0149"/>
<sequence length="267" mass="30778">MYKNKPKIAVCLCVGRETFKSLEKTVEDIYKVFSKTKYFGKFEIVFTTDDYTPIESYNFVIKLSKKYKKVISNHKLIKNKKLTFARSYLSGFERAVADGVDYVIEMDVAMHDPNKIPIFLKGLIEEKCDCVFSTRFSRGGGFKNLPIQRVIISKIGTSLSNVFFGIYPPLSDLTSGYEAFSSKFLKQLFSKSDIEKWVSVTIVPHLVQTELRVLSLKLGAKYKMVPVKYGNAKKGNKLKLRYLYKALKGFTFMVFRFYTGRYWTEGV</sequence>